<protein>
    <submittedName>
        <fullName evidence="6">Uncharacterized protein</fullName>
    </submittedName>
</protein>
<evidence type="ECO:0000256" key="5">
    <source>
        <dbReference type="SAM" id="Phobius"/>
    </source>
</evidence>
<feature type="transmembrane region" description="Helical" evidence="5">
    <location>
        <begin position="12"/>
        <end position="36"/>
    </location>
</feature>
<dbReference type="GO" id="GO:0016020">
    <property type="term" value="C:membrane"/>
    <property type="evidence" value="ECO:0007669"/>
    <property type="project" value="UniProtKB-SubCell"/>
</dbReference>
<evidence type="ECO:0000256" key="4">
    <source>
        <dbReference type="ARBA" id="ARBA00023136"/>
    </source>
</evidence>
<dbReference type="RefSeq" id="XP_028513474.1">
    <property type="nucleotide sequence ID" value="XM_028657673.1"/>
</dbReference>
<keyword evidence="4 5" id="KW-0472">Membrane</keyword>
<proteinExistence type="predicted"/>
<dbReference type="OrthoDB" id="419734at2759"/>
<accession>A0A913WX98</accession>
<evidence type="ECO:0000313" key="7">
    <source>
        <dbReference type="Proteomes" id="UP000887567"/>
    </source>
</evidence>
<dbReference type="RefSeq" id="XP_020895495.1">
    <property type="nucleotide sequence ID" value="XM_021039836.2"/>
</dbReference>
<dbReference type="KEGG" id="epa:110234458"/>
<dbReference type="PANTHER" id="PTHR23507:SF1">
    <property type="entry name" value="FI18259P1-RELATED"/>
    <property type="match status" value="1"/>
</dbReference>
<dbReference type="EnsemblMetazoa" id="XM_021039836.2">
    <property type="protein sequence ID" value="XP_020895495.1"/>
    <property type="gene ID" value="LOC110234458"/>
</dbReference>
<feature type="transmembrane region" description="Helical" evidence="5">
    <location>
        <begin position="48"/>
        <end position="67"/>
    </location>
</feature>
<keyword evidence="2 5" id="KW-0812">Transmembrane</keyword>
<name>A0A913WX98_EXADI</name>
<comment type="subcellular location">
    <subcellularLocation>
        <location evidence="1">Membrane</location>
        <topology evidence="1">Multi-pass membrane protein</topology>
    </subcellularLocation>
</comment>
<dbReference type="AlphaFoldDB" id="A0A913WX98"/>
<dbReference type="GO" id="GO:0022857">
    <property type="term" value="F:transmembrane transporter activity"/>
    <property type="evidence" value="ECO:0007669"/>
    <property type="project" value="TreeGrafter"/>
</dbReference>
<evidence type="ECO:0000256" key="2">
    <source>
        <dbReference type="ARBA" id="ARBA00022692"/>
    </source>
</evidence>
<dbReference type="GeneID" id="110234458"/>
<reference evidence="6" key="1">
    <citation type="submission" date="2022-11" db="UniProtKB">
        <authorList>
            <consortium name="EnsemblMetazoa"/>
        </authorList>
    </citation>
    <scope>IDENTIFICATION</scope>
</reference>
<sequence>MMSKMVDPDEQGVLFAAIATLETVCTLLGALVFNSIYPLFLHIDMKGMVFVVMASFMCIAFILLEVVKRKDRKHKAAEVQETKD</sequence>
<dbReference type="PANTHER" id="PTHR23507">
    <property type="entry name" value="ZGC:174356"/>
    <property type="match status" value="1"/>
</dbReference>
<keyword evidence="3 5" id="KW-1133">Transmembrane helix</keyword>
<evidence type="ECO:0000313" key="6">
    <source>
        <dbReference type="EnsemblMetazoa" id="XP_020895495.1"/>
    </source>
</evidence>
<organism evidence="6 7">
    <name type="scientific">Exaiptasia diaphana</name>
    <name type="common">Tropical sea anemone</name>
    <name type="synonym">Aiptasia pulchella</name>
    <dbReference type="NCBI Taxonomy" id="2652724"/>
    <lineage>
        <taxon>Eukaryota</taxon>
        <taxon>Metazoa</taxon>
        <taxon>Cnidaria</taxon>
        <taxon>Anthozoa</taxon>
        <taxon>Hexacorallia</taxon>
        <taxon>Actiniaria</taxon>
        <taxon>Aiptasiidae</taxon>
        <taxon>Exaiptasia</taxon>
    </lineage>
</organism>
<dbReference type="SUPFAM" id="SSF103473">
    <property type="entry name" value="MFS general substrate transporter"/>
    <property type="match status" value="1"/>
</dbReference>
<dbReference type="InterPro" id="IPR036259">
    <property type="entry name" value="MFS_trans_sf"/>
</dbReference>
<keyword evidence="7" id="KW-1185">Reference proteome</keyword>
<evidence type="ECO:0000256" key="3">
    <source>
        <dbReference type="ARBA" id="ARBA00022989"/>
    </source>
</evidence>
<dbReference type="EnsemblMetazoa" id="XM_028657673.1">
    <property type="protein sequence ID" value="XP_028513474.1"/>
    <property type="gene ID" value="LOC110234458"/>
</dbReference>
<dbReference type="Proteomes" id="UP000887567">
    <property type="component" value="Unplaced"/>
</dbReference>
<evidence type="ECO:0000256" key="1">
    <source>
        <dbReference type="ARBA" id="ARBA00004141"/>
    </source>
</evidence>